<sequence>SLRSPLLIRWPGKIAPGTVNSQLVSLIDIPETLLDVAQVPVPNEMQGRSLVPLLTGNAPDDWRKSFYYHYYEYPVPHRVQPHYGVVTDRFKLVRYYVPGTSEEWELLDLQKDPRETKNFYSDPAYAQTVAELKQELERLRVEVKDTADP</sequence>
<reference evidence="3" key="1">
    <citation type="journal article" date="2013" name="Environ. Microbiol.">
        <title>Seasonally variable intestinal metagenomes of the red palm weevil (Rhynchophorus ferrugineus).</title>
        <authorList>
            <person name="Jia S."/>
            <person name="Zhang X."/>
            <person name="Zhang G."/>
            <person name="Yin A."/>
            <person name="Zhang S."/>
            <person name="Li F."/>
            <person name="Wang L."/>
            <person name="Zhao D."/>
            <person name="Yun Q."/>
            <person name="Tala"/>
            <person name="Wang J."/>
            <person name="Sun G."/>
            <person name="Baabdullah M."/>
            <person name="Yu X."/>
            <person name="Hu S."/>
            <person name="Al-Mssallem I.S."/>
            <person name="Yu J."/>
        </authorList>
    </citation>
    <scope>NUCLEOTIDE SEQUENCE</scope>
</reference>
<dbReference type="InterPro" id="IPR032506">
    <property type="entry name" value="SGSH_C"/>
</dbReference>
<accession>A0A060C3R3</accession>
<dbReference type="PANTHER" id="PTHR43108">
    <property type="entry name" value="N-ACETYLGLUCOSAMINE-6-SULFATASE FAMILY MEMBER"/>
    <property type="match status" value="1"/>
</dbReference>
<protein>
    <submittedName>
        <fullName evidence="3">CAZy families GH3 protein</fullName>
    </submittedName>
</protein>
<dbReference type="SUPFAM" id="SSF53649">
    <property type="entry name" value="Alkaline phosphatase-like"/>
    <property type="match status" value="1"/>
</dbReference>
<name>A0A060C3R3_9EURO</name>
<feature type="non-terminal residue" evidence="3">
    <location>
        <position position="149"/>
    </location>
</feature>
<comment type="similarity">
    <text evidence="1">Belongs to the sulfatase family.</text>
</comment>
<proteinExistence type="inferred from homology"/>
<organism evidence="3">
    <name type="scientific">uncultured Aspergillus</name>
    <dbReference type="NCBI Taxonomy" id="246267"/>
    <lineage>
        <taxon>Eukaryota</taxon>
        <taxon>Fungi</taxon>
        <taxon>Dikarya</taxon>
        <taxon>Ascomycota</taxon>
        <taxon>Pezizomycotina</taxon>
        <taxon>Eurotiomycetes</taxon>
        <taxon>Eurotiomycetidae</taxon>
        <taxon>Eurotiales</taxon>
        <taxon>Aspergillaceae</taxon>
        <taxon>environmental samples</taxon>
    </lineage>
</organism>
<dbReference type="InterPro" id="IPR017850">
    <property type="entry name" value="Alkaline_phosphatase_core_sf"/>
</dbReference>
<feature type="domain" description="N-sulphoglucosamine sulphohydrolase C-terminal" evidence="2">
    <location>
        <begin position="1"/>
        <end position="141"/>
    </location>
</feature>
<evidence type="ECO:0000259" key="2">
    <source>
        <dbReference type="Pfam" id="PF16347"/>
    </source>
</evidence>
<dbReference type="Gene3D" id="3.40.720.10">
    <property type="entry name" value="Alkaline Phosphatase, subunit A"/>
    <property type="match status" value="1"/>
</dbReference>
<dbReference type="EMBL" id="KF120402">
    <property type="protein sequence ID" value="AIA87675.1"/>
    <property type="molecule type" value="Genomic_DNA"/>
</dbReference>
<feature type="non-terminal residue" evidence="3">
    <location>
        <position position="1"/>
    </location>
</feature>
<dbReference type="Pfam" id="PF16347">
    <property type="entry name" value="SGSH_C"/>
    <property type="match status" value="1"/>
</dbReference>
<evidence type="ECO:0000313" key="3">
    <source>
        <dbReference type="EMBL" id="AIA87675.1"/>
    </source>
</evidence>
<dbReference type="AlphaFoldDB" id="A0A060C3R3"/>
<evidence type="ECO:0000256" key="1">
    <source>
        <dbReference type="ARBA" id="ARBA00008779"/>
    </source>
</evidence>
<dbReference type="PANTHER" id="PTHR43108:SF6">
    <property type="entry name" value="N-SULPHOGLUCOSAMINE SULPHOHYDROLASE"/>
    <property type="match status" value="1"/>
</dbReference>